<dbReference type="GO" id="GO:0005737">
    <property type="term" value="C:cytoplasm"/>
    <property type="evidence" value="ECO:0007669"/>
    <property type="project" value="TreeGrafter"/>
</dbReference>
<keyword evidence="6" id="KW-0464">Manganese</keyword>
<evidence type="ECO:0000256" key="1">
    <source>
        <dbReference type="ARBA" id="ARBA00001936"/>
    </source>
</evidence>
<dbReference type="PANTHER" id="PTHR11668">
    <property type="entry name" value="SERINE/THREONINE PROTEIN PHOSPHATASE"/>
    <property type="match status" value="1"/>
</dbReference>
<accession>A0A182E9S0</accession>
<comment type="catalytic activity">
    <reaction evidence="8">
        <text>O-phospho-L-threonyl-[protein] + H2O = L-threonyl-[protein] + phosphate</text>
        <dbReference type="Rhea" id="RHEA:47004"/>
        <dbReference type="Rhea" id="RHEA-COMP:11060"/>
        <dbReference type="Rhea" id="RHEA-COMP:11605"/>
        <dbReference type="ChEBI" id="CHEBI:15377"/>
        <dbReference type="ChEBI" id="CHEBI:30013"/>
        <dbReference type="ChEBI" id="CHEBI:43474"/>
        <dbReference type="ChEBI" id="CHEBI:61977"/>
        <dbReference type="EC" id="3.1.3.16"/>
    </reaction>
</comment>
<comment type="catalytic activity">
    <reaction evidence="7">
        <text>O-phospho-L-seryl-[protein] + H2O = L-seryl-[protein] + phosphate</text>
        <dbReference type="Rhea" id="RHEA:20629"/>
        <dbReference type="Rhea" id="RHEA-COMP:9863"/>
        <dbReference type="Rhea" id="RHEA-COMP:11604"/>
        <dbReference type="ChEBI" id="CHEBI:15377"/>
        <dbReference type="ChEBI" id="CHEBI:29999"/>
        <dbReference type="ChEBI" id="CHEBI:43474"/>
        <dbReference type="ChEBI" id="CHEBI:83421"/>
        <dbReference type="EC" id="3.1.3.16"/>
    </reaction>
</comment>
<dbReference type="InterPro" id="IPR029052">
    <property type="entry name" value="Metallo-depent_PP-like"/>
</dbReference>
<dbReference type="AlphaFoldDB" id="A0A182E9S0"/>
<organism evidence="13">
    <name type="scientific">Onchocerca ochengi</name>
    <name type="common">Filarial nematode worm</name>
    <dbReference type="NCBI Taxonomy" id="42157"/>
    <lineage>
        <taxon>Eukaryota</taxon>
        <taxon>Metazoa</taxon>
        <taxon>Ecdysozoa</taxon>
        <taxon>Nematoda</taxon>
        <taxon>Chromadorea</taxon>
        <taxon>Rhabditida</taxon>
        <taxon>Spirurina</taxon>
        <taxon>Spiruromorpha</taxon>
        <taxon>Filarioidea</taxon>
        <taxon>Onchocercidae</taxon>
        <taxon>Onchocerca</taxon>
    </lineage>
</organism>
<sequence length="545" mass="60306">MTVAFFTLSSEAHGDYIQRPSFIGDAILLVYSLVHACMPISVELRMLSFSTVLNNGCKTILFRSRIPQTNVQSPFADPTRSKIDPPIDVFITVKDLEEGSDSDSSNPSVGLFTKSATSTKKLSSGVDDKCAVSDKAREFFMAQPSLIEIDLPVRICDDTHGQYGDLLRIFSRGGFPPLANYFFSWDTFQCTPFLALVGKRILCMGGGISPQLRSLQQLREIKRPPDAVGPSLEMARKCVTIFSAPHFCGQFNKAAAVMSVDPESLMLIPDFEAVMGRAVARIILTSMGWCFHEKTKKHIVSLAAERLRKNAELFVRSYVDKKHVSTLIGNFAAAAETVTDHKLPVPVKRSKRQLAETSISAEAEIKAYSTILTTSAIVASMITFVCLIIMLHIFIYMRWGITRQLILLNAKVCALESRLGTRQLSEELQRKLCEEIGVTYGTIQNERQKFAQEVVNDERKMAEDVVKAENEPQYETMCGIGDEVFTTKKGKKNGSKPGATIEKSAEAPTIGGMVEETDPQYQTLVGLHNEKIFPEKKEGAGNTNS</sequence>
<dbReference type="EC" id="3.1.3.16" evidence="2"/>
<dbReference type="Pfam" id="PF03057">
    <property type="entry name" value="DUF236"/>
    <property type="match status" value="1"/>
</dbReference>
<evidence type="ECO:0000256" key="7">
    <source>
        <dbReference type="ARBA" id="ARBA00047761"/>
    </source>
</evidence>
<keyword evidence="9" id="KW-1133">Transmembrane helix</keyword>
<dbReference type="SUPFAM" id="SSF56300">
    <property type="entry name" value="Metallo-dependent phosphatases"/>
    <property type="match status" value="1"/>
</dbReference>
<feature type="transmembrane region" description="Helical" evidence="9">
    <location>
        <begin position="376"/>
        <end position="397"/>
    </location>
</feature>
<reference evidence="13" key="1">
    <citation type="submission" date="2016-06" db="UniProtKB">
        <authorList>
            <consortium name="WormBaseParasite"/>
        </authorList>
    </citation>
    <scope>IDENTIFICATION</scope>
</reference>
<dbReference type="STRING" id="42157.A0A182E9S0"/>
<evidence type="ECO:0000256" key="4">
    <source>
        <dbReference type="ARBA" id="ARBA00022801"/>
    </source>
</evidence>
<evidence type="ECO:0000313" key="13">
    <source>
        <dbReference type="WBParaSite" id="nOo.2.0.1.t04784-RA"/>
    </source>
</evidence>
<dbReference type="GO" id="GO:0004722">
    <property type="term" value="F:protein serine/threonine phosphatase activity"/>
    <property type="evidence" value="ECO:0007669"/>
    <property type="project" value="UniProtKB-EC"/>
</dbReference>
<keyword evidence="3" id="KW-0479">Metal-binding</keyword>
<dbReference type="Gene3D" id="3.60.21.10">
    <property type="match status" value="3"/>
</dbReference>
<dbReference type="GO" id="GO:0046872">
    <property type="term" value="F:metal ion binding"/>
    <property type="evidence" value="ECO:0007669"/>
    <property type="project" value="UniProtKB-KW"/>
</dbReference>
<dbReference type="InterPro" id="IPR050341">
    <property type="entry name" value="PP1_catalytic_subunit"/>
</dbReference>
<comment type="cofactor">
    <cofactor evidence="1">
        <name>Mn(2+)</name>
        <dbReference type="ChEBI" id="CHEBI:29035"/>
    </cofactor>
</comment>
<dbReference type="InterPro" id="IPR006186">
    <property type="entry name" value="Ser/Thr-sp_prot-phosphatase"/>
</dbReference>
<gene>
    <name evidence="11" type="ORF">NOO_LOCUS4784</name>
</gene>
<keyword evidence="9" id="KW-0472">Membrane</keyword>
<name>A0A182E9S0_ONCOC</name>
<dbReference type="GO" id="GO:0005634">
    <property type="term" value="C:nucleus"/>
    <property type="evidence" value="ECO:0007669"/>
    <property type="project" value="TreeGrafter"/>
</dbReference>
<protein>
    <recommendedName>
        <fullName evidence="2">protein-serine/threonine phosphatase</fullName>
        <ecNumber evidence="2">3.1.3.16</ecNumber>
    </recommendedName>
</protein>
<evidence type="ECO:0000256" key="9">
    <source>
        <dbReference type="SAM" id="Phobius"/>
    </source>
</evidence>
<dbReference type="OrthoDB" id="5874862at2759"/>
<dbReference type="Proteomes" id="UP000271087">
    <property type="component" value="Unassembled WGS sequence"/>
</dbReference>
<keyword evidence="9" id="KW-0812">Transmembrane</keyword>
<feature type="domain" description="Serine/threonine specific protein phosphatases" evidence="10">
    <location>
        <begin position="126"/>
        <end position="275"/>
    </location>
</feature>
<evidence type="ECO:0000313" key="12">
    <source>
        <dbReference type="Proteomes" id="UP000271087"/>
    </source>
</evidence>
<evidence type="ECO:0000256" key="2">
    <source>
        <dbReference type="ARBA" id="ARBA00013081"/>
    </source>
</evidence>
<evidence type="ECO:0000256" key="3">
    <source>
        <dbReference type="ARBA" id="ARBA00022723"/>
    </source>
</evidence>
<dbReference type="EMBL" id="UYRW01001140">
    <property type="protein sequence ID" value="VDK74535.1"/>
    <property type="molecule type" value="Genomic_DNA"/>
</dbReference>
<dbReference type="WBParaSite" id="nOo.2.0.1.t04784-RA">
    <property type="protein sequence ID" value="nOo.2.0.1.t04784-RA"/>
    <property type="gene ID" value="nOo.2.0.1.g04784"/>
</dbReference>
<dbReference type="SMART" id="SM00156">
    <property type="entry name" value="PP2Ac"/>
    <property type="match status" value="1"/>
</dbReference>
<keyword evidence="5" id="KW-0904">Protein phosphatase</keyword>
<evidence type="ECO:0000313" key="11">
    <source>
        <dbReference type="EMBL" id="VDK74535.1"/>
    </source>
</evidence>
<keyword evidence="12" id="KW-1185">Reference proteome</keyword>
<proteinExistence type="predicted"/>
<reference evidence="11 12" key="2">
    <citation type="submission" date="2018-08" db="EMBL/GenBank/DDBJ databases">
        <authorList>
            <person name="Laetsch R D."/>
            <person name="Stevens L."/>
            <person name="Kumar S."/>
            <person name="Blaxter L. M."/>
        </authorList>
    </citation>
    <scope>NUCLEOTIDE SEQUENCE [LARGE SCALE GENOMIC DNA]</scope>
</reference>
<evidence type="ECO:0000259" key="10">
    <source>
        <dbReference type="SMART" id="SM00156"/>
    </source>
</evidence>
<dbReference type="InterPro" id="IPR004296">
    <property type="entry name" value="DUF236"/>
</dbReference>
<dbReference type="PANTHER" id="PTHR11668:SF300">
    <property type="entry name" value="SERINE_THREONINE-PROTEIN PHOSPHATASE"/>
    <property type="match status" value="1"/>
</dbReference>
<evidence type="ECO:0000256" key="5">
    <source>
        <dbReference type="ARBA" id="ARBA00022912"/>
    </source>
</evidence>
<evidence type="ECO:0000256" key="8">
    <source>
        <dbReference type="ARBA" id="ARBA00048336"/>
    </source>
</evidence>
<keyword evidence="4" id="KW-0378">Hydrolase</keyword>
<evidence type="ECO:0000256" key="6">
    <source>
        <dbReference type="ARBA" id="ARBA00023211"/>
    </source>
</evidence>